<organism evidence="2 3">
    <name type="scientific">Brassica cretica</name>
    <name type="common">Mustard</name>
    <dbReference type="NCBI Taxonomy" id="69181"/>
    <lineage>
        <taxon>Eukaryota</taxon>
        <taxon>Viridiplantae</taxon>
        <taxon>Streptophyta</taxon>
        <taxon>Embryophyta</taxon>
        <taxon>Tracheophyta</taxon>
        <taxon>Spermatophyta</taxon>
        <taxon>Magnoliopsida</taxon>
        <taxon>eudicotyledons</taxon>
        <taxon>Gunneridae</taxon>
        <taxon>Pentapetalae</taxon>
        <taxon>rosids</taxon>
        <taxon>malvids</taxon>
        <taxon>Brassicales</taxon>
        <taxon>Brassicaceae</taxon>
        <taxon>Brassiceae</taxon>
        <taxon>Brassica</taxon>
    </lineage>
</organism>
<comment type="caution">
    <text evidence="2">The sequence shown here is derived from an EMBL/GenBank/DDBJ whole genome shotgun (WGS) entry which is preliminary data.</text>
</comment>
<dbReference type="Gene3D" id="2.40.70.10">
    <property type="entry name" value="Acid Proteases"/>
    <property type="match status" value="1"/>
</dbReference>
<dbReference type="SUPFAM" id="SSF50630">
    <property type="entry name" value="Acid proteases"/>
    <property type="match status" value="1"/>
</dbReference>
<gene>
    <name evidence="2" type="ORF">DY000_02060416</name>
</gene>
<accession>A0ABQ7AR95</accession>
<feature type="region of interest" description="Disordered" evidence="1">
    <location>
        <begin position="114"/>
        <end position="196"/>
    </location>
</feature>
<evidence type="ECO:0000313" key="2">
    <source>
        <dbReference type="EMBL" id="KAF3516474.1"/>
    </source>
</evidence>
<dbReference type="PANTHER" id="PTHR33067:SF31">
    <property type="entry name" value="RNA-DIRECTED DNA POLYMERASE"/>
    <property type="match status" value="1"/>
</dbReference>
<sequence length="496" mass="56221">MKHHLNAIIKDDFWQVVKEEKLQEGHFEVESLMSFGGSQWCRSTPDLEHRSTYTSPNRSTGTPEHRSMPPTESTMSCNAVKILTHEEFAAKHPHPPNPDKVRIARRVDTSIDRHGESSIDRHSEAAIDRQPPAPIDRRAPITYRVQMPKIDVARLNTLRPKPKPSEHPPEPIRTPSDDGEDPMEEDRVPTGRTLRRIKEKVAKHLKRGANDKEKEKTKEKEEDIRRMFCEAREKMRMRITLKKKTDPGQFAIPCTVKGIEFPHALCDTGASISILPRVMADQDGLQVEPSQELCAFVDCSQKNSGGIVRDLEVQIGNALFSVDFHLLDIKLNWNSSLLLGRAFLSTVGAVCNLQTNQLCLTLIDSNAHYDLIPVMTPQTISRRINDPGIIAACHCGNVYKIEYSASIETHTATSIDSGHQILTDRRQGESVDNSPEDWENDYYNPIMAVNDAPAETPDDLYDEERLNMQICNETRQGDATWERTRIIHPIDRAIRP</sequence>
<evidence type="ECO:0000313" key="3">
    <source>
        <dbReference type="Proteomes" id="UP000266723"/>
    </source>
</evidence>
<feature type="compositionally biased region" description="Polar residues" evidence="1">
    <location>
        <begin position="52"/>
        <end position="62"/>
    </location>
</feature>
<feature type="region of interest" description="Disordered" evidence="1">
    <location>
        <begin position="43"/>
        <end position="73"/>
    </location>
</feature>
<feature type="compositionally biased region" description="Basic and acidic residues" evidence="1">
    <location>
        <begin position="114"/>
        <end position="127"/>
    </location>
</feature>
<dbReference type="EMBL" id="QGKV02001556">
    <property type="protein sequence ID" value="KAF3516474.1"/>
    <property type="molecule type" value="Genomic_DNA"/>
</dbReference>
<dbReference type="InterPro" id="IPR021109">
    <property type="entry name" value="Peptidase_aspartic_dom_sf"/>
</dbReference>
<keyword evidence="3" id="KW-1185">Reference proteome</keyword>
<dbReference type="PANTHER" id="PTHR33067">
    <property type="entry name" value="RNA-DIRECTED DNA POLYMERASE-RELATED"/>
    <property type="match status" value="1"/>
</dbReference>
<dbReference type="CDD" id="cd00303">
    <property type="entry name" value="retropepsin_like"/>
    <property type="match status" value="1"/>
</dbReference>
<protein>
    <recommendedName>
        <fullName evidence="4">Aspartic peptidase DDI1-type domain-containing protein</fullName>
    </recommendedName>
</protein>
<dbReference type="Proteomes" id="UP000266723">
    <property type="component" value="Unassembled WGS sequence"/>
</dbReference>
<evidence type="ECO:0000256" key="1">
    <source>
        <dbReference type="SAM" id="MobiDB-lite"/>
    </source>
</evidence>
<proteinExistence type="predicted"/>
<reference evidence="2 3" key="1">
    <citation type="journal article" date="2020" name="BMC Genomics">
        <title>Intraspecific diversification of the crop wild relative Brassica cretica Lam. using demographic model selection.</title>
        <authorList>
            <person name="Kioukis A."/>
            <person name="Michalopoulou V.A."/>
            <person name="Briers L."/>
            <person name="Pirintsos S."/>
            <person name="Studholme D.J."/>
            <person name="Pavlidis P."/>
            <person name="Sarris P.F."/>
        </authorList>
    </citation>
    <scope>NUCLEOTIDE SEQUENCE [LARGE SCALE GENOMIC DNA]</scope>
    <source>
        <strain evidence="3">cv. PFS-1207/04</strain>
    </source>
</reference>
<evidence type="ECO:0008006" key="4">
    <source>
        <dbReference type="Google" id="ProtNLM"/>
    </source>
</evidence>
<name>A0ABQ7AR95_BRACR</name>